<sequence>MGEIPYTHLINYIQYVFREIEKFVYLLMG</sequence>
<accession>A0A1G6M7U6</accession>
<dbReference type="EMBL" id="FMZP01000004">
    <property type="protein sequence ID" value="SDC51511.1"/>
    <property type="molecule type" value="Genomic_DNA"/>
</dbReference>
<reference evidence="1 2" key="1">
    <citation type="submission" date="2016-10" db="EMBL/GenBank/DDBJ databases">
        <authorList>
            <person name="Varghese N."/>
            <person name="Submissions S."/>
        </authorList>
    </citation>
    <scope>NUCLEOTIDE SEQUENCE [LARGE SCALE GENOMIC DNA]</scope>
    <source>
        <strain evidence="1 2">CDM_1</strain>
    </source>
</reference>
<organism evidence="1 2">
    <name type="scientific">Natrinema hispanicum</name>
    <dbReference type="NCBI Taxonomy" id="392421"/>
    <lineage>
        <taxon>Archaea</taxon>
        <taxon>Methanobacteriati</taxon>
        <taxon>Methanobacteriota</taxon>
        <taxon>Stenosarchaea group</taxon>
        <taxon>Halobacteria</taxon>
        <taxon>Halobacteriales</taxon>
        <taxon>Natrialbaceae</taxon>
        <taxon>Natrinema</taxon>
    </lineage>
</organism>
<protein>
    <submittedName>
        <fullName evidence="1">Uncharacterized protein</fullName>
    </submittedName>
</protein>
<dbReference type="AlphaFoldDB" id="A0A1G6M7U6"/>
<name>A0A1G6M7U6_9EURY</name>
<proteinExistence type="predicted"/>
<gene>
    <name evidence="1" type="ORF">SAMN05192552_1004211</name>
</gene>
<evidence type="ECO:0000313" key="2">
    <source>
        <dbReference type="Proteomes" id="UP000324021"/>
    </source>
</evidence>
<dbReference type="Proteomes" id="UP000324021">
    <property type="component" value="Unassembled WGS sequence"/>
</dbReference>
<evidence type="ECO:0000313" key="1">
    <source>
        <dbReference type="EMBL" id="SDC51511.1"/>
    </source>
</evidence>